<evidence type="ECO:0000256" key="2">
    <source>
        <dbReference type="ARBA" id="ARBA00009340"/>
    </source>
</evidence>
<dbReference type="GO" id="GO:0097361">
    <property type="term" value="C:cytosolic [4Fe-4S] assembly targeting complex"/>
    <property type="evidence" value="ECO:0007669"/>
    <property type="project" value="UniProtKB-UniRule"/>
</dbReference>
<keyword evidence="9" id="KW-1185">Reference proteome</keyword>
<evidence type="ECO:0000259" key="6">
    <source>
        <dbReference type="Pfam" id="PF12460"/>
    </source>
</evidence>
<keyword evidence="5" id="KW-0227">DNA damage</keyword>
<dbReference type="Gene3D" id="1.25.10.10">
    <property type="entry name" value="Leucine-rich Repeat Variant"/>
    <property type="match status" value="2"/>
</dbReference>
<reference evidence="8" key="1">
    <citation type="submission" date="2019-04" db="EMBL/GenBank/DDBJ databases">
        <title>Sequencing of skin fungus with MAO and IRED activity.</title>
        <authorList>
            <person name="Marsaioli A.J."/>
            <person name="Bonatto J.M.C."/>
            <person name="Reis Junior O."/>
        </authorList>
    </citation>
    <scope>NUCLEOTIDE SEQUENCE</scope>
    <source>
        <strain evidence="8">30M1</strain>
    </source>
</reference>
<accession>A0A9P4TE83</accession>
<keyword evidence="4 5" id="KW-0539">Nucleus</keyword>
<evidence type="ECO:0000256" key="5">
    <source>
        <dbReference type="RuleBase" id="RU367072"/>
    </source>
</evidence>
<dbReference type="SUPFAM" id="SSF48371">
    <property type="entry name" value="ARM repeat"/>
    <property type="match status" value="1"/>
</dbReference>
<comment type="caution">
    <text evidence="8">The sequence shown here is derived from an EMBL/GenBank/DDBJ whole genome shotgun (WGS) entry which is preliminary data.</text>
</comment>
<feature type="domain" description="MMS19 N-terminal" evidence="7">
    <location>
        <begin position="40"/>
        <end position="305"/>
    </location>
</feature>
<dbReference type="Pfam" id="PF12460">
    <property type="entry name" value="MMS19_C"/>
    <property type="match status" value="1"/>
</dbReference>
<dbReference type="InterPro" id="IPR029240">
    <property type="entry name" value="MMS19_N"/>
</dbReference>
<evidence type="ECO:0000259" key="7">
    <source>
        <dbReference type="Pfam" id="PF14500"/>
    </source>
</evidence>
<comment type="similarity">
    <text evidence="2 5">Belongs to the MET18/MMS19 family.</text>
</comment>
<dbReference type="EMBL" id="SWKU01000012">
    <property type="protein sequence ID" value="KAF3001870.1"/>
    <property type="molecule type" value="Genomic_DNA"/>
</dbReference>
<dbReference type="PANTHER" id="PTHR12891:SF0">
    <property type="entry name" value="MMS19 NUCLEOTIDE EXCISION REPAIR PROTEIN HOMOLOG"/>
    <property type="match status" value="1"/>
</dbReference>
<evidence type="ECO:0000313" key="8">
    <source>
        <dbReference type="EMBL" id="KAF3001870.1"/>
    </source>
</evidence>
<dbReference type="GO" id="GO:0051604">
    <property type="term" value="P:protein maturation"/>
    <property type="evidence" value="ECO:0007669"/>
    <property type="project" value="UniProtKB-UniRule"/>
</dbReference>
<dbReference type="GO" id="GO:0006281">
    <property type="term" value="P:DNA repair"/>
    <property type="evidence" value="ECO:0007669"/>
    <property type="project" value="UniProtKB-UniRule"/>
</dbReference>
<dbReference type="GO" id="GO:0016226">
    <property type="term" value="P:iron-sulfur cluster assembly"/>
    <property type="evidence" value="ECO:0007669"/>
    <property type="project" value="UniProtKB-UniRule"/>
</dbReference>
<dbReference type="InterPro" id="IPR011989">
    <property type="entry name" value="ARM-like"/>
</dbReference>
<dbReference type="PANTHER" id="PTHR12891">
    <property type="entry name" value="DNA REPAIR/TRANSCRIPTION PROTEIN MET18/MMS19"/>
    <property type="match status" value="1"/>
</dbReference>
<dbReference type="GO" id="GO:0005634">
    <property type="term" value="C:nucleus"/>
    <property type="evidence" value="ECO:0007669"/>
    <property type="project" value="UniProtKB-SubCell"/>
</dbReference>
<feature type="domain" description="MMS19 C-terminal" evidence="6">
    <location>
        <begin position="550"/>
        <end position="970"/>
    </location>
</feature>
<comment type="function">
    <text evidence="5">Key component of the cytosolic iron-sulfur protein assembly (CIA) complex, a multiprotein complex that mediates the incorporation of iron-sulfur cluster into apoproteins specifically involved in DNA metabolism and genomic integrity. In the CIA complex, MMS19 acts as an adapter between early-acting CIA components and a subset of cellular target iron-sulfur proteins.</text>
</comment>
<name>A0A9P4TE83_CURKU</name>
<keyword evidence="5" id="KW-0234">DNA repair</keyword>
<evidence type="ECO:0000256" key="1">
    <source>
        <dbReference type="ARBA" id="ARBA00004123"/>
    </source>
</evidence>
<dbReference type="InterPro" id="IPR016024">
    <property type="entry name" value="ARM-type_fold"/>
</dbReference>
<evidence type="ECO:0000256" key="4">
    <source>
        <dbReference type="ARBA" id="ARBA00023242"/>
    </source>
</evidence>
<dbReference type="InterPro" id="IPR039920">
    <property type="entry name" value="MMS19"/>
</dbReference>
<protein>
    <recommendedName>
        <fullName evidence="5">MMS19 nucleotide excision repair protein</fullName>
    </recommendedName>
</protein>
<comment type="subcellular location">
    <subcellularLocation>
        <location evidence="1 5">Nucleus</location>
    </subcellularLocation>
</comment>
<evidence type="ECO:0000256" key="3">
    <source>
        <dbReference type="ARBA" id="ARBA00022737"/>
    </source>
</evidence>
<sequence length="1021" mass="113014">MSDIQQYLLDYDRNKKEATATAQRSANQLQSGQLKLIKLVGDLGEYLNSEDGAIRSKTVSYLAEVLASTPQKVLSLQQRNLLCDFVISRTEDSEGIGSCAKALLALEELGKWDDERVVSMLEALLSNTHPLRQYKQQTERYPVLQLIDTLMAKYREPLRVHHTETGDFLPRFISYFDGEKDPRNLMVVFSILRVPMTEWSIGADAQELFDAVFNYFPITFRPPPDDPYGITAQDLKDRLRDCISSTSEFAPYAFPALLDKLDSTSMNTKRDVLQTITASVKEYGPRTISLYSITLWDALKFEILNVQEEDLAEEALNALAAIARTLSEGTNGPLNAYLRPIIKECNEHLEDAPTKQSQASARILHKLAQVSAEVNNSLLAGVLPTLFLLFQSADTMAKRRGLLEVLIQLVRANAAVYGDWRAPGVAGDQVSTNALKEFNGQALEVLLNGLESAPTKEVSFRLVCLEGLVQLVKVRQLLNEEDVGRTIQALQNVVIHEEPYGKDEIKKAAVTGLVDIAHQKPQIVVEKAFPGFLAQLPDSDADNSKAYSSVLEAFAKLASEEKIFDTVLLRLKNKFGTAVQHGASSTYLVALLSAMLFALNQGEAKLSHNPENSTYYNDIALPLLQRASSSDSSHPAAFNDEGTLDLVGRICGLIIRSQNVESQNTIATELYTLFRGVPQSDLPPFKLDAPTGTEKTMVISTHLLASFKKDVVLPSEPQLLITTLARYAQQPELSLPVRSATLRQLSLIINKYYTASGLKTCMDPINSEFDLFNSERLDIQRIRVIFACLKGIMLRSSPALNTLYPTVLSLLSNPKYGSTVAHGFTTLLQPDDLLTKQNHCQISGLHKQKSFALLVPNITQAFREASADTKPNYLIALSGILKWMPFDVVVEEVGQLVTLLLQSLDLKGIDIVKEATISTLASTLLEKPATLEEHSGSLISRLLANAIAGKESVPPAKVRVAALQCLMLVPEKFKQETVLPYRRQVVKKLIAALDDKKREVRSAAVKCRAKWLELDEAGDDE</sequence>
<dbReference type="Proteomes" id="UP000801428">
    <property type="component" value="Unassembled WGS sequence"/>
</dbReference>
<dbReference type="InterPro" id="IPR024687">
    <property type="entry name" value="MMS19_C"/>
</dbReference>
<dbReference type="AlphaFoldDB" id="A0A9P4TE83"/>
<dbReference type="OrthoDB" id="342900at2759"/>
<evidence type="ECO:0000313" key="9">
    <source>
        <dbReference type="Proteomes" id="UP000801428"/>
    </source>
</evidence>
<gene>
    <name evidence="8" type="ORF">E8E13_005374</name>
</gene>
<proteinExistence type="inferred from homology"/>
<dbReference type="Pfam" id="PF14500">
    <property type="entry name" value="MMS19_N"/>
    <property type="match status" value="1"/>
</dbReference>
<keyword evidence="3" id="KW-0677">Repeat</keyword>
<organism evidence="8 9">
    <name type="scientific">Curvularia kusanoi</name>
    <name type="common">Cochliobolus kusanoi</name>
    <dbReference type="NCBI Taxonomy" id="90978"/>
    <lineage>
        <taxon>Eukaryota</taxon>
        <taxon>Fungi</taxon>
        <taxon>Dikarya</taxon>
        <taxon>Ascomycota</taxon>
        <taxon>Pezizomycotina</taxon>
        <taxon>Dothideomycetes</taxon>
        <taxon>Pleosporomycetidae</taxon>
        <taxon>Pleosporales</taxon>
        <taxon>Pleosporineae</taxon>
        <taxon>Pleosporaceae</taxon>
        <taxon>Curvularia</taxon>
    </lineage>
</organism>